<keyword evidence="10" id="KW-0238">DNA-binding</keyword>
<dbReference type="PROSITE" id="PS51068">
    <property type="entry name" value="FPG_CAT"/>
    <property type="match status" value="1"/>
</dbReference>
<dbReference type="AlphaFoldDB" id="A0A2V1KA24"/>
<evidence type="ECO:0000256" key="13">
    <source>
        <dbReference type="ARBA" id="ARBA00023268"/>
    </source>
</evidence>
<keyword evidence="14" id="KW-0326">Glycosidase</keyword>
<evidence type="ECO:0000313" key="19">
    <source>
        <dbReference type="EMBL" id="PWF26517.1"/>
    </source>
</evidence>
<proteinExistence type="inferred from homology"/>
<dbReference type="InterPro" id="IPR015886">
    <property type="entry name" value="H2TH_FPG"/>
</dbReference>
<comment type="catalytic activity">
    <reaction evidence="15">
        <text>2'-deoxyribonucleotide-(2'-deoxyribose 5'-phosphate)-2'-deoxyribonucleotide-DNA = a 3'-end 2'-deoxyribonucleotide-(2,3-dehydro-2,3-deoxyribose 5'-phosphate)-DNA + a 5'-end 5'-phospho-2'-deoxyribonucleoside-DNA + H(+)</text>
        <dbReference type="Rhea" id="RHEA:66592"/>
        <dbReference type="Rhea" id="RHEA-COMP:13180"/>
        <dbReference type="Rhea" id="RHEA-COMP:16897"/>
        <dbReference type="Rhea" id="RHEA-COMP:17067"/>
        <dbReference type="ChEBI" id="CHEBI:15378"/>
        <dbReference type="ChEBI" id="CHEBI:136412"/>
        <dbReference type="ChEBI" id="CHEBI:157695"/>
        <dbReference type="ChEBI" id="CHEBI:167181"/>
        <dbReference type="EC" id="4.2.99.18"/>
    </reaction>
</comment>
<evidence type="ECO:0000256" key="11">
    <source>
        <dbReference type="ARBA" id="ARBA00023204"/>
    </source>
</evidence>
<dbReference type="PANTHER" id="PTHR22993">
    <property type="entry name" value="FORMAMIDOPYRIMIDINE-DNA GLYCOSYLASE"/>
    <property type="match status" value="1"/>
</dbReference>
<dbReference type="RefSeq" id="WP_109093590.1">
    <property type="nucleotide sequence ID" value="NZ_QETB01000003.1"/>
</dbReference>
<gene>
    <name evidence="19" type="ORF">DD236_06605</name>
</gene>
<comment type="caution">
    <text evidence="19">The sequence shown here is derived from an EMBL/GenBank/DDBJ whole genome shotgun (WGS) entry which is preliminary data.</text>
</comment>
<keyword evidence="13" id="KW-0511">Multifunctional enzyme</keyword>
<dbReference type="InterPro" id="IPR020629">
    <property type="entry name" value="FPG_Glyclase"/>
</dbReference>
<reference evidence="20" key="1">
    <citation type="submission" date="2018-05" db="EMBL/GenBank/DDBJ databases">
        <authorList>
            <person name="Li Y."/>
        </authorList>
    </citation>
    <scope>NUCLEOTIDE SEQUENCE [LARGE SCALE GENOMIC DNA]</scope>
    <source>
        <strain evidence="20">sk1b4</strain>
    </source>
</reference>
<name>A0A2V1KA24_9ACTO</name>
<protein>
    <submittedName>
        <fullName evidence="19">DNA-formamidopyrimidine glycosylase</fullName>
    </submittedName>
</protein>
<evidence type="ECO:0000313" key="20">
    <source>
        <dbReference type="Proteomes" id="UP000245283"/>
    </source>
</evidence>
<comment type="cofactor">
    <cofactor evidence="2">
        <name>Zn(2+)</name>
        <dbReference type="ChEBI" id="CHEBI:29105"/>
    </cofactor>
</comment>
<dbReference type="Pfam" id="PF06827">
    <property type="entry name" value="zf-FPG_IleRS"/>
    <property type="match status" value="1"/>
</dbReference>
<feature type="domain" description="FPG-type" evidence="17">
    <location>
        <begin position="253"/>
        <end position="287"/>
    </location>
</feature>
<comment type="catalytic activity">
    <reaction evidence="1">
        <text>Hydrolysis of DNA containing ring-opened 7-methylguanine residues, releasing 2,6-diamino-4-hydroxy-5-(N-methyl)formamidopyrimidine.</text>
        <dbReference type="EC" id="3.2.2.23"/>
    </reaction>
</comment>
<sequence length="289" mass="31295">MPELPEVESVRLGLLDHVLSKEIAKAETFSERVTRRSARPLNTLAGGTLKAVARRGKFLWFDIAEPTGNHSPLVAHLGMSGQFRVNCSGLAHIHASLAFTDGTRLDFIDQRTFGYLAPDVYVPTLDNAAAGVGTEMPMIPHLVSHIARDLLDPHLDPVALAVTIVSKHTSIKKVLLDQAVISGIGNIYADEALFDAGIHPLLPANSLKGLEVSRLFMSATNVLERSLDAGGTSFDSLYVSVNGESGYFERSLNAYGRTGLPCRTCGQPIEQITVGGRSTHFCPHCQRRQ</sequence>
<keyword evidence="6" id="KW-0227">DNA damage</keyword>
<dbReference type="SUPFAM" id="SSF46946">
    <property type="entry name" value="S13-like H2TH domain"/>
    <property type="match status" value="1"/>
</dbReference>
<keyword evidence="5" id="KW-0479">Metal-binding</keyword>
<keyword evidence="20" id="KW-1185">Reference proteome</keyword>
<evidence type="ECO:0000256" key="5">
    <source>
        <dbReference type="ARBA" id="ARBA00022723"/>
    </source>
</evidence>
<dbReference type="PROSITE" id="PS01242">
    <property type="entry name" value="ZF_FPG_1"/>
    <property type="match status" value="1"/>
</dbReference>
<accession>A0A2V1KA24</accession>
<evidence type="ECO:0000256" key="10">
    <source>
        <dbReference type="ARBA" id="ARBA00023125"/>
    </source>
</evidence>
<evidence type="ECO:0000256" key="7">
    <source>
        <dbReference type="ARBA" id="ARBA00022771"/>
    </source>
</evidence>
<dbReference type="Pfam" id="PF06831">
    <property type="entry name" value="H2TH"/>
    <property type="match status" value="1"/>
</dbReference>
<evidence type="ECO:0000259" key="17">
    <source>
        <dbReference type="PROSITE" id="PS51066"/>
    </source>
</evidence>
<keyword evidence="11" id="KW-0234">DNA repair</keyword>
<evidence type="ECO:0000256" key="14">
    <source>
        <dbReference type="ARBA" id="ARBA00023295"/>
    </source>
</evidence>
<dbReference type="Gene3D" id="3.20.190.10">
    <property type="entry name" value="MutM-like, N-terminal"/>
    <property type="match status" value="1"/>
</dbReference>
<evidence type="ECO:0000256" key="16">
    <source>
        <dbReference type="PROSITE-ProRule" id="PRU00391"/>
    </source>
</evidence>
<dbReference type="Pfam" id="PF01149">
    <property type="entry name" value="Fapy_DNA_glyco"/>
    <property type="match status" value="1"/>
</dbReference>
<evidence type="ECO:0000256" key="12">
    <source>
        <dbReference type="ARBA" id="ARBA00023239"/>
    </source>
</evidence>
<dbReference type="FunFam" id="1.10.8.50:FF:000003">
    <property type="entry name" value="Formamidopyrimidine-DNA glycosylase"/>
    <property type="match status" value="1"/>
</dbReference>
<dbReference type="GO" id="GO:0006284">
    <property type="term" value="P:base-excision repair"/>
    <property type="evidence" value="ECO:0007669"/>
    <property type="project" value="InterPro"/>
</dbReference>
<evidence type="ECO:0000256" key="3">
    <source>
        <dbReference type="ARBA" id="ARBA00009409"/>
    </source>
</evidence>
<dbReference type="GO" id="GO:0034039">
    <property type="term" value="F:8-oxo-7,8-dihydroguanine DNA N-glycosylase activity"/>
    <property type="evidence" value="ECO:0007669"/>
    <property type="project" value="TreeGrafter"/>
</dbReference>
<dbReference type="SMART" id="SM01232">
    <property type="entry name" value="H2TH"/>
    <property type="match status" value="1"/>
</dbReference>
<keyword evidence="7 16" id="KW-0863">Zinc-finger</keyword>
<dbReference type="GO" id="GO:0003690">
    <property type="term" value="F:double-stranded DNA binding"/>
    <property type="evidence" value="ECO:0007669"/>
    <property type="project" value="UniProtKB-ARBA"/>
</dbReference>
<keyword evidence="9" id="KW-0862">Zinc</keyword>
<dbReference type="InterPro" id="IPR010979">
    <property type="entry name" value="Ribosomal_uS13-like_H2TH"/>
</dbReference>
<dbReference type="GO" id="GO:0140078">
    <property type="term" value="F:class I DNA-(apurinic or apyrimidinic site) endonuclease activity"/>
    <property type="evidence" value="ECO:0007669"/>
    <property type="project" value="UniProtKB-EC"/>
</dbReference>
<evidence type="ECO:0000256" key="1">
    <source>
        <dbReference type="ARBA" id="ARBA00001668"/>
    </source>
</evidence>
<keyword evidence="8" id="KW-0378">Hydrolase</keyword>
<feature type="domain" description="Formamidopyrimidine-DNA glycosylase catalytic" evidence="18">
    <location>
        <begin position="2"/>
        <end position="114"/>
    </location>
</feature>
<dbReference type="SUPFAM" id="SSF81624">
    <property type="entry name" value="N-terminal domain of MutM-like DNA repair proteins"/>
    <property type="match status" value="1"/>
</dbReference>
<dbReference type="OrthoDB" id="9800855at2"/>
<organism evidence="19 20">
    <name type="scientific">Ancrocorticia populi</name>
    <dbReference type="NCBI Taxonomy" id="2175228"/>
    <lineage>
        <taxon>Bacteria</taxon>
        <taxon>Bacillati</taxon>
        <taxon>Actinomycetota</taxon>
        <taxon>Actinomycetes</taxon>
        <taxon>Actinomycetales</taxon>
        <taxon>Actinomycetaceae</taxon>
        <taxon>Ancrocorticia</taxon>
    </lineage>
</organism>
<dbReference type="InterPro" id="IPR010663">
    <property type="entry name" value="Znf_FPG/IleRS"/>
</dbReference>
<dbReference type="InterPro" id="IPR012319">
    <property type="entry name" value="FPG_cat"/>
</dbReference>
<dbReference type="CDD" id="cd08966">
    <property type="entry name" value="EcFpg-like_N"/>
    <property type="match status" value="1"/>
</dbReference>
<comment type="subunit">
    <text evidence="4">Monomer.</text>
</comment>
<evidence type="ECO:0000256" key="4">
    <source>
        <dbReference type="ARBA" id="ARBA00011245"/>
    </source>
</evidence>
<dbReference type="Gene3D" id="1.10.8.50">
    <property type="match status" value="1"/>
</dbReference>
<comment type="similarity">
    <text evidence="3">Belongs to the FPG family.</text>
</comment>
<dbReference type="PANTHER" id="PTHR22993:SF9">
    <property type="entry name" value="FORMAMIDOPYRIMIDINE-DNA GLYCOSYLASE"/>
    <property type="match status" value="1"/>
</dbReference>
<dbReference type="InterPro" id="IPR000214">
    <property type="entry name" value="Znf_DNA_glyclase/AP_lyase"/>
</dbReference>
<dbReference type="PROSITE" id="PS51066">
    <property type="entry name" value="ZF_FPG_2"/>
    <property type="match status" value="1"/>
</dbReference>
<evidence type="ECO:0000256" key="8">
    <source>
        <dbReference type="ARBA" id="ARBA00022801"/>
    </source>
</evidence>
<dbReference type="EMBL" id="QETB01000003">
    <property type="protein sequence ID" value="PWF26517.1"/>
    <property type="molecule type" value="Genomic_DNA"/>
</dbReference>
<dbReference type="GO" id="GO:0006979">
    <property type="term" value="P:response to oxidative stress"/>
    <property type="evidence" value="ECO:0007669"/>
    <property type="project" value="UniProtKB-ARBA"/>
</dbReference>
<evidence type="ECO:0000256" key="2">
    <source>
        <dbReference type="ARBA" id="ARBA00001947"/>
    </source>
</evidence>
<dbReference type="InterPro" id="IPR015887">
    <property type="entry name" value="DNA_glyclase_Znf_dom_DNA_BS"/>
</dbReference>
<dbReference type="GO" id="GO:0008270">
    <property type="term" value="F:zinc ion binding"/>
    <property type="evidence" value="ECO:0007669"/>
    <property type="project" value="UniProtKB-KW"/>
</dbReference>
<dbReference type="SMART" id="SM00898">
    <property type="entry name" value="Fapy_DNA_glyco"/>
    <property type="match status" value="1"/>
</dbReference>
<evidence type="ECO:0000259" key="18">
    <source>
        <dbReference type="PROSITE" id="PS51068"/>
    </source>
</evidence>
<dbReference type="NCBIfam" id="TIGR00577">
    <property type="entry name" value="fpg"/>
    <property type="match status" value="1"/>
</dbReference>
<dbReference type="GO" id="GO:0003684">
    <property type="term" value="F:damaged DNA binding"/>
    <property type="evidence" value="ECO:0007669"/>
    <property type="project" value="InterPro"/>
</dbReference>
<dbReference type="Proteomes" id="UP000245283">
    <property type="component" value="Unassembled WGS sequence"/>
</dbReference>
<evidence type="ECO:0000256" key="9">
    <source>
        <dbReference type="ARBA" id="ARBA00022833"/>
    </source>
</evidence>
<keyword evidence="12" id="KW-0456">Lyase</keyword>
<evidence type="ECO:0000256" key="15">
    <source>
        <dbReference type="ARBA" id="ARBA00044632"/>
    </source>
</evidence>
<dbReference type="NCBIfam" id="NF002211">
    <property type="entry name" value="PRK01103.1"/>
    <property type="match status" value="1"/>
</dbReference>
<dbReference type="InterPro" id="IPR035937">
    <property type="entry name" value="FPG_N"/>
</dbReference>
<dbReference type="SUPFAM" id="SSF57716">
    <property type="entry name" value="Glucocorticoid receptor-like (DNA-binding domain)"/>
    <property type="match status" value="1"/>
</dbReference>
<evidence type="ECO:0000256" key="6">
    <source>
        <dbReference type="ARBA" id="ARBA00022763"/>
    </source>
</evidence>